<evidence type="ECO:0000256" key="1">
    <source>
        <dbReference type="ARBA" id="ARBA00000085"/>
    </source>
</evidence>
<keyword evidence="6 10" id="KW-0418">Kinase</keyword>
<dbReference type="STRING" id="521098.Aaci_0739"/>
<dbReference type="PANTHER" id="PTHR43065">
    <property type="entry name" value="SENSOR HISTIDINE KINASE"/>
    <property type="match status" value="1"/>
</dbReference>
<organism evidence="10 11">
    <name type="scientific">Alicyclobacillus acidocaldarius subsp. acidocaldarius (strain ATCC 27009 / DSM 446 / BCRC 14685 / JCM 5260 / KCTC 1825 / NBRC 15652 / NCIMB 11725 / NRRL B-14509 / 104-IA)</name>
    <name type="common">Bacillus acidocaldarius</name>
    <dbReference type="NCBI Taxonomy" id="521098"/>
    <lineage>
        <taxon>Bacteria</taxon>
        <taxon>Bacillati</taxon>
        <taxon>Bacillota</taxon>
        <taxon>Bacilli</taxon>
        <taxon>Bacillales</taxon>
        <taxon>Alicyclobacillaceae</taxon>
        <taxon>Alicyclobacillus</taxon>
    </lineage>
</organism>
<dbReference type="CDD" id="cd00082">
    <property type="entry name" value="HisKA"/>
    <property type="match status" value="1"/>
</dbReference>
<dbReference type="GO" id="GO:0005524">
    <property type="term" value="F:ATP binding"/>
    <property type="evidence" value="ECO:0007669"/>
    <property type="project" value="UniProtKB-KW"/>
</dbReference>
<dbReference type="Gene3D" id="1.10.287.130">
    <property type="match status" value="1"/>
</dbReference>
<dbReference type="SUPFAM" id="SSF55874">
    <property type="entry name" value="ATPase domain of HSP90 chaperone/DNA topoisomerase II/histidine kinase"/>
    <property type="match status" value="1"/>
</dbReference>
<dbReference type="InterPro" id="IPR003661">
    <property type="entry name" value="HisK_dim/P_dom"/>
</dbReference>
<evidence type="ECO:0000256" key="5">
    <source>
        <dbReference type="ARBA" id="ARBA00022741"/>
    </source>
</evidence>
<dbReference type="InterPro" id="IPR005467">
    <property type="entry name" value="His_kinase_dom"/>
</dbReference>
<evidence type="ECO:0000256" key="2">
    <source>
        <dbReference type="ARBA" id="ARBA00012438"/>
    </source>
</evidence>
<keyword evidence="4" id="KW-0808">Transferase</keyword>
<accession>C8WU20</accession>
<dbReference type="EC" id="2.7.13.3" evidence="2"/>
<dbReference type="SUPFAM" id="SSF47384">
    <property type="entry name" value="Homodimeric domain of signal transducing histidine kinase"/>
    <property type="match status" value="1"/>
</dbReference>
<keyword evidence="5" id="KW-0547">Nucleotide-binding</keyword>
<proteinExistence type="predicted"/>
<dbReference type="InterPro" id="IPR036890">
    <property type="entry name" value="HATPase_C_sf"/>
</dbReference>
<evidence type="ECO:0000256" key="7">
    <source>
        <dbReference type="ARBA" id="ARBA00022840"/>
    </source>
</evidence>
<dbReference type="InterPro" id="IPR036097">
    <property type="entry name" value="HisK_dim/P_sf"/>
</dbReference>
<dbReference type="CDD" id="cd00075">
    <property type="entry name" value="HATPase"/>
    <property type="match status" value="1"/>
</dbReference>
<keyword evidence="3" id="KW-0597">Phosphoprotein</keyword>
<dbReference type="Pfam" id="PF00512">
    <property type="entry name" value="HisKA"/>
    <property type="match status" value="1"/>
</dbReference>
<protein>
    <recommendedName>
        <fullName evidence="2">histidine kinase</fullName>
        <ecNumber evidence="2">2.7.13.3</ecNumber>
    </recommendedName>
</protein>
<dbReference type="GO" id="GO:0000155">
    <property type="term" value="F:phosphorelay sensor kinase activity"/>
    <property type="evidence" value="ECO:0007669"/>
    <property type="project" value="InterPro"/>
</dbReference>
<dbReference type="EMBL" id="CP001727">
    <property type="protein sequence ID" value="ACV57783.1"/>
    <property type="molecule type" value="Genomic_DNA"/>
</dbReference>
<keyword evidence="8" id="KW-0902">Two-component regulatory system</keyword>
<dbReference type="KEGG" id="aac:Aaci_0739"/>
<sequence>MGSAYAPMASKDNDFCRPDEVSGATSPPRLRAPYLLVRASAREMSFFEFVRDLAATHPDPDPFLCLVLDAEGGVMTSAAHGEWEKDEMAACLSAASREFPAVAAQETSMSPRTEFGLSAVALLRTDGWHTAWTRLPMAVGRARHLAVIRRASDEDPRSLGRLALHLAHAATQAWTSCERTLVRRSQCVIERMRKKLQEFEKVSALAQLCAGIAHEIRNPLTTARGFLQLFAERCDDKDRGYLELTISELDRIRELLEDFMGLCRPDREEAAEVDMVEIARSVHRFLVPEASLCDIAFELNVPAHPIPAAVRPAQIKQVLINLVQNALQACRGQAHAVVRLDVAEKEDRVLVQVVDNGCGIEHMDRIFRPFYTTKSTGTGLGLFVCKHIIESHGGSISVRSQVGAGTTVTVEIPKCASRRA</sequence>
<reference evidence="11" key="1">
    <citation type="submission" date="2009-09" db="EMBL/GenBank/DDBJ databases">
        <title>The complete chromosome of Alicyclobacillus acidocaldarius subsp. acidocaldarius DSM 446.</title>
        <authorList>
            <consortium name="US DOE Joint Genome Institute (JGI-PGF)"/>
            <person name="Lucas S."/>
            <person name="Copeland A."/>
            <person name="Lapidus A."/>
            <person name="Glavina del Rio T."/>
            <person name="Dalin E."/>
            <person name="Tice H."/>
            <person name="Bruce D."/>
            <person name="Goodwin L."/>
            <person name="Pitluck S."/>
            <person name="Kyrpides N."/>
            <person name="Mavromatis K."/>
            <person name="Ivanova N."/>
            <person name="Ovchinnikova G."/>
            <person name="Chertkov O."/>
            <person name="Sims D."/>
            <person name="Brettin T."/>
            <person name="Detter J.C."/>
            <person name="Han C."/>
            <person name="Larimer F."/>
            <person name="Land M."/>
            <person name="Hauser L."/>
            <person name="Markowitz V."/>
            <person name="Cheng J.-F."/>
            <person name="Hugenholtz P."/>
            <person name="Woyke T."/>
            <person name="Wu D."/>
            <person name="Pukall R."/>
            <person name="Klenk H.-P."/>
            <person name="Eisen J.A."/>
        </authorList>
    </citation>
    <scope>NUCLEOTIDE SEQUENCE [LARGE SCALE GENOMIC DNA]</scope>
    <source>
        <strain evidence="11">ATCC 27009 / DSM 446 / BCRC 14685 / JCM 5260 / KCTC 1825 / NBRC 15652 / NCIMB 11725 / NRRL B-14509 / 104-IA</strain>
    </source>
</reference>
<comment type="catalytic activity">
    <reaction evidence="1">
        <text>ATP + protein L-histidine = ADP + protein N-phospho-L-histidine.</text>
        <dbReference type="EC" id="2.7.13.3"/>
    </reaction>
</comment>
<evidence type="ECO:0000259" key="9">
    <source>
        <dbReference type="PROSITE" id="PS50109"/>
    </source>
</evidence>
<feature type="domain" description="Histidine kinase" evidence="9">
    <location>
        <begin position="211"/>
        <end position="416"/>
    </location>
</feature>
<keyword evidence="11" id="KW-1185">Reference proteome</keyword>
<dbReference type="Gene3D" id="3.30.565.10">
    <property type="entry name" value="Histidine kinase-like ATPase, C-terminal domain"/>
    <property type="match status" value="1"/>
</dbReference>
<evidence type="ECO:0000256" key="6">
    <source>
        <dbReference type="ARBA" id="ARBA00022777"/>
    </source>
</evidence>
<dbReference type="SMART" id="SM00387">
    <property type="entry name" value="HATPase_c"/>
    <property type="match status" value="1"/>
</dbReference>
<dbReference type="InterPro" id="IPR003594">
    <property type="entry name" value="HATPase_dom"/>
</dbReference>
<evidence type="ECO:0000313" key="10">
    <source>
        <dbReference type="EMBL" id="ACV57783.1"/>
    </source>
</evidence>
<dbReference type="PANTHER" id="PTHR43065:SF10">
    <property type="entry name" value="PEROXIDE STRESS-ACTIVATED HISTIDINE KINASE MAK3"/>
    <property type="match status" value="1"/>
</dbReference>
<evidence type="ECO:0000256" key="3">
    <source>
        <dbReference type="ARBA" id="ARBA00022553"/>
    </source>
</evidence>
<keyword evidence="7" id="KW-0067">ATP-binding</keyword>
<gene>
    <name evidence="10" type="ordered locus">Aaci_0739</name>
</gene>
<dbReference type="Pfam" id="PF02518">
    <property type="entry name" value="HATPase_c"/>
    <property type="match status" value="1"/>
</dbReference>
<evidence type="ECO:0000256" key="8">
    <source>
        <dbReference type="ARBA" id="ARBA00023012"/>
    </source>
</evidence>
<dbReference type="SMART" id="SM00388">
    <property type="entry name" value="HisKA"/>
    <property type="match status" value="1"/>
</dbReference>
<dbReference type="PROSITE" id="PS50109">
    <property type="entry name" value="HIS_KIN"/>
    <property type="match status" value="1"/>
</dbReference>
<dbReference type="HOGENOM" id="CLU_000445_114_39_9"/>
<name>C8WU20_ALIAD</name>
<evidence type="ECO:0000313" key="11">
    <source>
        <dbReference type="Proteomes" id="UP000001917"/>
    </source>
</evidence>
<dbReference type="InterPro" id="IPR004358">
    <property type="entry name" value="Sig_transdc_His_kin-like_C"/>
</dbReference>
<dbReference type="PRINTS" id="PR00344">
    <property type="entry name" value="BCTRLSENSOR"/>
</dbReference>
<reference evidence="10 11" key="2">
    <citation type="journal article" date="2010" name="Stand. Genomic Sci.">
        <title>Complete genome sequence of Alicyclobacillus acidocaldarius type strain (104-IA).</title>
        <authorList>
            <person name="Mavromatis K."/>
            <person name="Sikorski J."/>
            <person name="Lapidus A."/>
            <person name="Glavina Del Rio T."/>
            <person name="Copeland A."/>
            <person name="Tice H."/>
            <person name="Cheng J.F."/>
            <person name="Lucas S."/>
            <person name="Chen F."/>
            <person name="Nolan M."/>
            <person name="Bruce D."/>
            <person name="Goodwin L."/>
            <person name="Pitluck S."/>
            <person name="Ivanova N."/>
            <person name="Ovchinnikova G."/>
            <person name="Pati A."/>
            <person name="Chen A."/>
            <person name="Palaniappan K."/>
            <person name="Land M."/>
            <person name="Hauser L."/>
            <person name="Chang Y.J."/>
            <person name="Jeffries C.D."/>
            <person name="Chain P."/>
            <person name="Meincke L."/>
            <person name="Sims D."/>
            <person name="Chertkov O."/>
            <person name="Han C."/>
            <person name="Brettin T."/>
            <person name="Detter J.C."/>
            <person name="Wahrenburg C."/>
            <person name="Rohde M."/>
            <person name="Pukall R."/>
            <person name="Goker M."/>
            <person name="Bristow J."/>
            <person name="Eisen J.A."/>
            <person name="Markowitz V."/>
            <person name="Hugenholtz P."/>
            <person name="Klenk H.P."/>
            <person name="Kyrpides N.C."/>
        </authorList>
    </citation>
    <scope>NUCLEOTIDE SEQUENCE [LARGE SCALE GENOMIC DNA]</scope>
    <source>
        <strain evidence="11">ATCC 27009 / DSM 446 / BCRC 14685 / JCM 5260 / KCTC 1825 / NBRC 15652 / NCIMB 11725 / NRRL B-14509 / 104-IA</strain>
    </source>
</reference>
<evidence type="ECO:0000256" key="4">
    <source>
        <dbReference type="ARBA" id="ARBA00022679"/>
    </source>
</evidence>
<dbReference type="eggNOG" id="COG4191">
    <property type="taxonomic scope" value="Bacteria"/>
</dbReference>
<dbReference type="AlphaFoldDB" id="C8WU20"/>
<dbReference type="Proteomes" id="UP000001917">
    <property type="component" value="Chromosome"/>
</dbReference>